<evidence type="ECO:0000256" key="1">
    <source>
        <dbReference type="SAM" id="Phobius"/>
    </source>
</evidence>
<keyword evidence="3" id="KW-1185">Reference proteome</keyword>
<dbReference type="Pfam" id="PF11188">
    <property type="entry name" value="DUF2975"/>
    <property type="match status" value="1"/>
</dbReference>
<accession>A0A1M7ZTQ7</accession>
<evidence type="ECO:0000313" key="2">
    <source>
        <dbReference type="EMBL" id="SHO72285.1"/>
    </source>
</evidence>
<dbReference type="InterPro" id="IPR021354">
    <property type="entry name" value="DUF2975"/>
</dbReference>
<feature type="transmembrane region" description="Helical" evidence="1">
    <location>
        <begin position="12"/>
        <end position="34"/>
    </location>
</feature>
<dbReference type="OrthoDB" id="1448668at2"/>
<gene>
    <name evidence="2" type="ORF">SAMN05443547_0613</name>
</gene>
<dbReference type="STRING" id="416016.SAMN05443547_0613"/>
<keyword evidence="1" id="KW-0472">Membrane</keyword>
<proteinExistence type="predicted"/>
<evidence type="ECO:0000313" key="3">
    <source>
        <dbReference type="Proteomes" id="UP000184611"/>
    </source>
</evidence>
<keyword evidence="1" id="KW-1133">Transmembrane helix</keyword>
<sequence length="167" mass="19096">MRKLNFLKGIVDFVWITMLITIPFLLFFVGMMLFSNESLDIPIEINGTTLEVVDFKSKLIFVFLIISASLIVYGLFLFRKLLRLFQLRVIFDEEVVTLLKRIGFVITSSALLGGIPNFISELMENTISLSLGLNPFVMLFSLGLFFLVLSEVFVIAKHLKEENDLTF</sequence>
<feature type="transmembrane region" description="Helical" evidence="1">
    <location>
        <begin position="136"/>
        <end position="156"/>
    </location>
</feature>
<organism evidence="2 3">
    <name type="scientific">Flavobacterium cucumis</name>
    <dbReference type="NCBI Taxonomy" id="416016"/>
    <lineage>
        <taxon>Bacteria</taxon>
        <taxon>Pseudomonadati</taxon>
        <taxon>Bacteroidota</taxon>
        <taxon>Flavobacteriia</taxon>
        <taxon>Flavobacteriales</taxon>
        <taxon>Flavobacteriaceae</taxon>
        <taxon>Flavobacterium</taxon>
    </lineage>
</organism>
<dbReference type="Proteomes" id="UP000184611">
    <property type="component" value="Unassembled WGS sequence"/>
</dbReference>
<name>A0A1M7ZTQ7_9FLAO</name>
<protein>
    <recommendedName>
        <fullName evidence="4">DUF2975 domain-containing protein</fullName>
    </recommendedName>
</protein>
<dbReference type="RefSeq" id="WP_073581265.1">
    <property type="nucleotide sequence ID" value="NZ_CBCSEA010000001.1"/>
</dbReference>
<keyword evidence="1" id="KW-0812">Transmembrane</keyword>
<dbReference type="EMBL" id="FRYK01000001">
    <property type="protein sequence ID" value="SHO72285.1"/>
    <property type="molecule type" value="Genomic_DNA"/>
</dbReference>
<feature type="transmembrane region" description="Helical" evidence="1">
    <location>
        <begin position="59"/>
        <end position="78"/>
    </location>
</feature>
<evidence type="ECO:0008006" key="4">
    <source>
        <dbReference type="Google" id="ProtNLM"/>
    </source>
</evidence>
<reference evidence="3" key="1">
    <citation type="submission" date="2016-12" db="EMBL/GenBank/DDBJ databases">
        <authorList>
            <person name="Varghese N."/>
            <person name="Submissions S."/>
        </authorList>
    </citation>
    <scope>NUCLEOTIDE SEQUENCE [LARGE SCALE GENOMIC DNA]</scope>
    <source>
        <strain evidence="3">DSM 18830</strain>
    </source>
</reference>
<feature type="transmembrane region" description="Helical" evidence="1">
    <location>
        <begin position="98"/>
        <end position="116"/>
    </location>
</feature>
<dbReference type="AlphaFoldDB" id="A0A1M7ZTQ7"/>